<dbReference type="Proteomes" id="UP001589575">
    <property type="component" value="Unassembled WGS sequence"/>
</dbReference>
<feature type="region of interest" description="Disordered" evidence="1">
    <location>
        <begin position="52"/>
        <end position="80"/>
    </location>
</feature>
<keyword evidence="3" id="KW-1185">Reference proteome</keyword>
<evidence type="ECO:0000313" key="3">
    <source>
        <dbReference type="Proteomes" id="UP001589575"/>
    </source>
</evidence>
<evidence type="ECO:0000313" key="2">
    <source>
        <dbReference type="EMBL" id="MFB9071341.1"/>
    </source>
</evidence>
<comment type="caution">
    <text evidence="2">The sequence shown here is derived from an EMBL/GenBank/DDBJ whole genome shotgun (WGS) entry which is preliminary data.</text>
</comment>
<feature type="region of interest" description="Disordered" evidence="1">
    <location>
        <begin position="1"/>
        <end position="38"/>
    </location>
</feature>
<accession>A0ABV5FXD7</accession>
<proteinExistence type="predicted"/>
<dbReference type="EMBL" id="JBHMFI010000001">
    <property type="protein sequence ID" value="MFB9071341.1"/>
    <property type="molecule type" value="Genomic_DNA"/>
</dbReference>
<feature type="compositionally biased region" description="Low complexity" evidence="1">
    <location>
        <begin position="134"/>
        <end position="163"/>
    </location>
</feature>
<gene>
    <name evidence="2" type="ORF">ACFFX0_09095</name>
</gene>
<organism evidence="2 3">
    <name type="scientific">Citricoccus parietis</name>
    <dbReference type="NCBI Taxonomy" id="592307"/>
    <lineage>
        <taxon>Bacteria</taxon>
        <taxon>Bacillati</taxon>
        <taxon>Actinomycetota</taxon>
        <taxon>Actinomycetes</taxon>
        <taxon>Micrococcales</taxon>
        <taxon>Micrococcaceae</taxon>
        <taxon>Citricoccus</taxon>
    </lineage>
</organism>
<reference evidence="2 3" key="1">
    <citation type="submission" date="2024-09" db="EMBL/GenBank/DDBJ databases">
        <authorList>
            <person name="Sun Q."/>
            <person name="Mori K."/>
        </authorList>
    </citation>
    <scope>NUCLEOTIDE SEQUENCE [LARGE SCALE GENOMIC DNA]</scope>
    <source>
        <strain evidence="2 3">CCM 7609</strain>
    </source>
</reference>
<name>A0ABV5FXD7_9MICC</name>
<feature type="region of interest" description="Disordered" evidence="1">
    <location>
        <begin position="126"/>
        <end position="166"/>
    </location>
</feature>
<protein>
    <submittedName>
        <fullName evidence="2">Uncharacterized protein</fullName>
    </submittedName>
</protein>
<evidence type="ECO:0000256" key="1">
    <source>
        <dbReference type="SAM" id="MobiDB-lite"/>
    </source>
</evidence>
<sequence>MITRQANHGCSHIRSIGSSAPSGGGTPRPCSRRRSNRSMGMRSIVDITVHAGPTPAHAAMAKGRDSSRMTSTQTKPSGIAVVSSPCTHCAWEARDATVTPPPPSQASNWVDAWRWTPSIRMDWRARDSGRTISRKPSLSSPSGSIRPAATSSAPARGAASRSILPMRSRPAWWMAKRKVSSDRTGPTGR</sequence>